<sequence>MIERIPHSDSARCSDLGRHGPTRSDTRASLLATEENKQLDVWAALVRVGAASSPLVTAKDGYPQSLFSKKGWRWSRKRCHRVHRIFKSGLFSITQMAVYITRMDKLCTHKTNRGISGPTVLICRGADIEHLPLHPSGEGGPIEMQQPAALIAFPRRHAGEVPDQALAPAAAHARRMPHAARIPPPCTPPTQKHSLCAAVGLCVAGMGRRTMRNAARRHGSRVPARKRGTAGRFYRSPPPSPRKRGAHPPPSPRHRSRRYVKNAPRAPEPSLLKALNAQTSPLRPPHLFVTMPTGRHH</sequence>
<evidence type="ECO:0000313" key="3">
    <source>
        <dbReference type="Proteomes" id="UP001152622"/>
    </source>
</evidence>
<name>A0A9Q1ELU6_SYNKA</name>
<keyword evidence="3" id="KW-1185">Reference proteome</keyword>
<dbReference type="Proteomes" id="UP001152622">
    <property type="component" value="Chromosome 15"/>
</dbReference>
<feature type="compositionally biased region" description="Basic residues" evidence="1">
    <location>
        <begin position="241"/>
        <end position="260"/>
    </location>
</feature>
<organism evidence="2 3">
    <name type="scientific">Synaphobranchus kaupii</name>
    <name type="common">Kaup's arrowtooth eel</name>
    <dbReference type="NCBI Taxonomy" id="118154"/>
    <lineage>
        <taxon>Eukaryota</taxon>
        <taxon>Metazoa</taxon>
        <taxon>Chordata</taxon>
        <taxon>Craniata</taxon>
        <taxon>Vertebrata</taxon>
        <taxon>Euteleostomi</taxon>
        <taxon>Actinopterygii</taxon>
        <taxon>Neopterygii</taxon>
        <taxon>Teleostei</taxon>
        <taxon>Anguilliformes</taxon>
        <taxon>Synaphobranchidae</taxon>
        <taxon>Synaphobranchus</taxon>
    </lineage>
</organism>
<feature type="region of interest" description="Disordered" evidence="1">
    <location>
        <begin position="212"/>
        <end position="297"/>
    </location>
</feature>
<gene>
    <name evidence="2" type="ORF">SKAU_G00334590</name>
</gene>
<reference evidence="2" key="1">
    <citation type="journal article" date="2023" name="Science">
        <title>Genome structures resolve the early diversification of teleost fishes.</title>
        <authorList>
            <person name="Parey E."/>
            <person name="Louis A."/>
            <person name="Montfort J."/>
            <person name="Bouchez O."/>
            <person name="Roques C."/>
            <person name="Iampietro C."/>
            <person name="Lluch J."/>
            <person name="Castinel A."/>
            <person name="Donnadieu C."/>
            <person name="Desvignes T."/>
            <person name="Floi Bucao C."/>
            <person name="Jouanno E."/>
            <person name="Wen M."/>
            <person name="Mejri S."/>
            <person name="Dirks R."/>
            <person name="Jansen H."/>
            <person name="Henkel C."/>
            <person name="Chen W.J."/>
            <person name="Zahm M."/>
            <person name="Cabau C."/>
            <person name="Klopp C."/>
            <person name="Thompson A.W."/>
            <person name="Robinson-Rechavi M."/>
            <person name="Braasch I."/>
            <person name="Lecointre G."/>
            <person name="Bobe J."/>
            <person name="Postlethwait J.H."/>
            <person name="Berthelot C."/>
            <person name="Roest Crollius H."/>
            <person name="Guiguen Y."/>
        </authorList>
    </citation>
    <scope>NUCLEOTIDE SEQUENCE</scope>
    <source>
        <strain evidence="2">WJC10195</strain>
    </source>
</reference>
<proteinExistence type="predicted"/>
<feature type="compositionally biased region" description="Basic residues" evidence="1">
    <location>
        <begin position="212"/>
        <end position="229"/>
    </location>
</feature>
<comment type="caution">
    <text evidence="2">The sequence shown here is derived from an EMBL/GenBank/DDBJ whole genome shotgun (WGS) entry which is preliminary data.</text>
</comment>
<evidence type="ECO:0000313" key="2">
    <source>
        <dbReference type="EMBL" id="KAJ8341168.1"/>
    </source>
</evidence>
<protein>
    <submittedName>
        <fullName evidence="2">Uncharacterized protein</fullName>
    </submittedName>
</protein>
<accession>A0A9Q1ELU6</accession>
<evidence type="ECO:0000256" key="1">
    <source>
        <dbReference type="SAM" id="MobiDB-lite"/>
    </source>
</evidence>
<feature type="region of interest" description="Disordered" evidence="1">
    <location>
        <begin position="1"/>
        <end position="25"/>
    </location>
</feature>
<dbReference type="AlphaFoldDB" id="A0A9Q1ELU6"/>
<dbReference type="EMBL" id="JAINUF010000015">
    <property type="protein sequence ID" value="KAJ8341168.1"/>
    <property type="molecule type" value="Genomic_DNA"/>
</dbReference>